<protein>
    <recommendedName>
        <fullName evidence="3">DUF4157 domain-containing protein</fullName>
    </recommendedName>
</protein>
<dbReference type="AlphaFoldDB" id="A0A3D4V815"/>
<name>A0A3D4V815_9BACT</name>
<organism evidence="1 2">
    <name type="scientific">Gemmatimonas aurantiaca</name>
    <dbReference type="NCBI Taxonomy" id="173480"/>
    <lineage>
        <taxon>Bacteria</taxon>
        <taxon>Pseudomonadati</taxon>
        <taxon>Gemmatimonadota</taxon>
        <taxon>Gemmatimonadia</taxon>
        <taxon>Gemmatimonadales</taxon>
        <taxon>Gemmatimonadaceae</taxon>
        <taxon>Gemmatimonas</taxon>
    </lineage>
</organism>
<dbReference type="EMBL" id="DPIY01000007">
    <property type="protein sequence ID" value="HCT57241.1"/>
    <property type="molecule type" value="Genomic_DNA"/>
</dbReference>
<comment type="caution">
    <text evidence="1">The sequence shown here is derived from an EMBL/GenBank/DDBJ whole genome shotgun (WGS) entry which is preliminary data.</text>
</comment>
<gene>
    <name evidence="1" type="ORF">DGD08_08515</name>
</gene>
<evidence type="ECO:0000313" key="1">
    <source>
        <dbReference type="EMBL" id="HCT57241.1"/>
    </source>
</evidence>
<proteinExistence type="predicted"/>
<evidence type="ECO:0008006" key="3">
    <source>
        <dbReference type="Google" id="ProtNLM"/>
    </source>
</evidence>
<reference evidence="1 2" key="1">
    <citation type="journal article" date="2018" name="Nat. Biotechnol.">
        <title>A standardized bacterial taxonomy based on genome phylogeny substantially revises the tree of life.</title>
        <authorList>
            <person name="Parks D.H."/>
            <person name="Chuvochina M."/>
            <person name="Waite D.W."/>
            <person name="Rinke C."/>
            <person name="Skarshewski A."/>
            <person name="Chaumeil P.A."/>
            <person name="Hugenholtz P."/>
        </authorList>
    </citation>
    <scope>NUCLEOTIDE SEQUENCE [LARGE SCALE GENOMIC DNA]</scope>
    <source>
        <strain evidence="1">UBA8844</strain>
    </source>
</reference>
<sequence>MAFRLTLHGIPVRVQTNVRPLAWIGVEGMTFAPLILLAMPAYRVDAGNLAHEFRHVQQVAEMDPAGKVRLWNTVKFVADWIWQRIWKGYKSIPVEADAHAKDDVLARSVPIVNAVALIRRGGR</sequence>
<dbReference type="Proteomes" id="UP000264071">
    <property type="component" value="Unassembled WGS sequence"/>
</dbReference>
<evidence type="ECO:0000313" key="2">
    <source>
        <dbReference type="Proteomes" id="UP000264071"/>
    </source>
</evidence>
<accession>A0A3D4V815</accession>